<reference evidence="4 5" key="1">
    <citation type="submission" date="2018-11" db="EMBL/GenBank/DDBJ databases">
        <title>Gordonia insulae sp. nov., isolated from an island soil.</title>
        <authorList>
            <person name="Kim Y.S."/>
            <person name="Kim S.B."/>
        </authorList>
    </citation>
    <scope>NUCLEOTIDE SEQUENCE [LARGE SCALE GENOMIC DNA]</scope>
    <source>
        <strain evidence="4 5">MMS17-SY073</strain>
    </source>
</reference>
<protein>
    <recommendedName>
        <fullName evidence="3">DUF1707 domain-containing protein</fullName>
    </recommendedName>
</protein>
<evidence type="ECO:0000259" key="3">
    <source>
        <dbReference type="Pfam" id="PF08044"/>
    </source>
</evidence>
<dbReference type="RefSeq" id="WP_164473792.1">
    <property type="nucleotide sequence ID" value="NZ_CP033972.1"/>
</dbReference>
<dbReference type="KEGG" id="gom:D7316_02862"/>
<keyword evidence="5" id="KW-1185">Reference proteome</keyword>
<feature type="compositionally biased region" description="Polar residues" evidence="1">
    <location>
        <begin position="1"/>
        <end position="10"/>
    </location>
</feature>
<gene>
    <name evidence="4" type="ORF">D7316_02862</name>
</gene>
<sequence>MSDLPVQNTDSPPPRRRASTRDREASAAILSAAMAEGMLNPVEFDDRSASVYAATYRDELVVLTADVDHAELRTPAGRRSGAHAIRRGGAALNAMLTSSLATAMHHRRAAVAIGLVLVLMVIGLTAVSVGIIAETGTEITPFDHEQFSE</sequence>
<dbReference type="InterPro" id="IPR012551">
    <property type="entry name" value="DUF1707_SHOCT-like"/>
</dbReference>
<feature type="region of interest" description="Disordered" evidence="1">
    <location>
        <begin position="1"/>
        <end position="23"/>
    </location>
</feature>
<proteinExistence type="predicted"/>
<dbReference type="AlphaFoldDB" id="A0A3G8JMF3"/>
<organism evidence="4 5">
    <name type="scientific">Gordonia insulae</name>
    <dbReference type="NCBI Taxonomy" id="2420509"/>
    <lineage>
        <taxon>Bacteria</taxon>
        <taxon>Bacillati</taxon>
        <taxon>Actinomycetota</taxon>
        <taxon>Actinomycetes</taxon>
        <taxon>Mycobacteriales</taxon>
        <taxon>Gordoniaceae</taxon>
        <taxon>Gordonia</taxon>
    </lineage>
</organism>
<dbReference type="Proteomes" id="UP000271469">
    <property type="component" value="Chromosome"/>
</dbReference>
<evidence type="ECO:0000313" key="5">
    <source>
        <dbReference type="Proteomes" id="UP000271469"/>
    </source>
</evidence>
<dbReference type="Pfam" id="PF08044">
    <property type="entry name" value="DUF1707"/>
    <property type="match status" value="1"/>
</dbReference>
<keyword evidence="2" id="KW-0472">Membrane</keyword>
<evidence type="ECO:0000256" key="1">
    <source>
        <dbReference type="SAM" id="MobiDB-lite"/>
    </source>
</evidence>
<evidence type="ECO:0000313" key="4">
    <source>
        <dbReference type="EMBL" id="AZG46261.1"/>
    </source>
</evidence>
<name>A0A3G8JMF3_9ACTN</name>
<keyword evidence="2" id="KW-0812">Transmembrane</keyword>
<feature type="transmembrane region" description="Helical" evidence="2">
    <location>
        <begin position="109"/>
        <end position="133"/>
    </location>
</feature>
<feature type="domain" description="DUF1707" evidence="3">
    <location>
        <begin position="17"/>
        <end position="66"/>
    </location>
</feature>
<dbReference type="EMBL" id="CP033972">
    <property type="protein sequence ID" value="AZG46261.1"/>
    <property type="molecule type" value="Genomic_DNA"/>
</dbReference>
<keyword evidence="2" id="KW-1133">Transmembrane helix</keyword>
<evidence type="ECO:0000256" key="2">
    <source>
        <dbReference type="SAM" id="Phobius"/>
    </source>
</evidence>
<accession>A0A3G8JMF3</accession>